<protein>
    <recommendedName>
        <fullName evidence="2">histidine kinase</fullName>
        <ecNumber evidence="2">2.7.13.3</ecNumber>
    </recommendedName>
</protein>
<accession>A0A7X9RXB2</accession>
<dbReference type="EC" id="2.7.13.3" evidence="2"/>
<dbReference type="PANTHER" id="PTHR41523">
    <property type="entry name" value="TWO-COMPONENT SYSTEM SENSOR PROTEIN"/>
    <property type="match status" value="1"/>
</dbReference>
<feature type="domain" description="Histidine kinase/HSP90-like ATPase" evidence="10">
    <location>
        <begin position="441"/>
        <end position="534"/>
    </location>
</feature>
<evidence type="ECO:0000256" key="1">
    <source>
        <dbReference type="ARBA" id="ARBA00000085"/>
    </source>
</evidence>
<keyword evidence="9" id="KW-0472">Membrane</keyword>
<reference evidence="11 12" key="1">
    <citation type="submission" date="2020-04" db="EMBL/GenBank/DDBJ databases">
        <title>Flammeovirga sp. SR4, a novel species isolated from seawater.</title>
        <authorList>
            <person name="Wang X."/>
        </authorList>
    </citation>
    <scope>NUCLEOTIDE SEQUENCE [LARGE SCALE GENOMIC DNA]</scope>
    <source>
        <strain evidence="11 12">ATCC 23126</strain>
    </source>
</reference>
<feature type="transmembrane region" description="Helical" evidence="9">
    <location>
        <begin position="299"/>
        <end position="319"/>
    </location>
</feature>
<evidence type="ECO:0000259" key="10">
    <source>
        <dbReference type="SMART" id="SM00387"/>
    </source>
</evidence>
<dbReference type="InterPro" id="IPR011990">
    <property type="entry name" value="TPR-like_helical_dom_sf"/>
</dbReference>
<dbReference type="GO" id="GO:0005524">
    <property type="term" value="F:ATP binding"/>
    <property type="evidence" value="ECO:0007669"/>
    <property type="project" value="UniProtKB-KW"/>
</dbReference>
<keyword evidence="9" id="KW-0812">Transmembrane</keyword>
<name>A0A7X9RXB2_9BACT</name>
<evidence type="ECO:0000256" key="3">
    <source>
        <dbReference type="ARBA" id="ARBA00022553"/>
    </source>
</evidence>
<dbReference type="Gene3D" id="3.30.450.20">
    <property type="entry name" value="PAS domain"/>
    <property type="match status" value="1"/>
</dbReference>
<dbReference type="SMART" id="SM00387">
    <property type="entry name" value="HATPase_c"/>
    <property type="match status" value="1"/>
</dbReference>
<keyword evidence="5" id="KW-0547">Nucleotide-binding</keyword>
<evidence type="ECO:0000313" key="12">
    <source>
        <dbReference type="Proteomes" id="UP000576082"/>
    </source>
</evidence>
<comment type="caution">
    <text evidence="11">The sequence shown here is derived from an EMBL/GenBank/DDBJ whole genome shotgun (WGS) entry which is preliminary data.</text>
</comment>
<dbReference type="RefSeq" id="WP_169658624.1">
    <property type="nucleotide sequence ID" value="NZ_JABANE010000063.1"/>
</dbReference>
<evidence type="ECO:0000256" key="9">
    <source>
        <dbReference type="SAM" id="Phobius"/>
    </source>
</evidence>
<dbReference type="Pfam" id="PF13424">
    <property type="entry name" value="TPR_12"/>
    <property type="match status" value="1"/>
</dbReference>
<evidence type="ECO:0000256" key="6">
    <source>
        <dbReference type="ARBA" id="ARBA00022777"/>
    </source>
</evidence>
<keyword evidence="3" id="KW-0597">Phosphoprotein</keyword>
<evidence type="ECO:0000256" key="2">
    <source>
        <dbReference type="ARBA" id="ARBA00012438"/>
    </source>
</evidence>
<dbReference type="EMBL" id="JABANE010000063">
    <property type="protein sequence ID" value="NME70384.1"/>
    <property type="molecule type" value="Genomic_DNA"/>
</dbReference>
<keyword evidence="6" id="KW-0418">Kinase</keyword>
<keyword evidence="7" id="KW-0067">ATP-binding</keyword>
<dbReference type="SUPFAM" id="SSF55874">
    <property type="entry name" value="ATPase domain of HSP90 chaperone/DNA topoisomerase II/histidine kinase"/>
    <property type="match status" value="1"/>
</dbReference>
<gene>
    <name evidence="11" type="ORF">HHU12_20575</name>
</gene>
<evidence type="ECO:0000256" key="4">
    <source>
        <dbReference type="ARBA" id="ARBA00022679"/>
    </source>
</evidence>
<dbReference type="InterPro" id="IPR036890">
    <property type="entry name" value="HATPase_C_sf"/>
</dbReference>
<dbReference type="Gene3D" id="3.30.565.10">
    <property type="entry name" value="Histidine kinase-like ATPase, C-terminal domain"/>
    <property type="match status" value="1"/>
</dbReference>
<dbReference type="PROSITE" id="PS50005">
    <property type="entry name" value="TPR"/>
    <property type="match status" value="2"/>
</dbReference>
<dbReference type="AlphaFoldDB" id="A0A7X9RXB2"/>
<dbReference type="SUPFAM" id="SSF48452">
    <property type="entry name" value="TPR-like"/>
    <property type="match status" value="1"/>
</dbReference>
<keyword evidence="12" id="KW-1185">Reference proteome</keyword>
<dbReference type="InterPro" id="IPR003594">
    <property type="entry name" value="HATPase_dom"/>
</dbReference>
<dbReference type="Gene3D" id="1.25.40.10">
    <property type="entry name" value="Tetratricopeptide repeat domain"/>
    <property type="match status" value="2"/>
</dbReference>
<keyword evidence="9" id="KW-1133">Transmembrane helix</keyword>
<dbReference type="SMART" id="SM00028">
    <property type="entry name" value="TPR"/>
    <property type="match status" value="3"/>
</dbReference>
<keyword evidence="4" id="KW-0808">Transferase</keyword>
<dbReference type="Pfam" id="PF13181">
    <property type="entry name" value="TPR_8"/>
    <property type="match status" value="1"/>
</dbReference>
<evidence type="ECO:0000256" key="7">
    <source>
        <dbReference type="ARBA" id="ARBA00022840"/>
    </source>
</evidence>
<evidence type="ECO:0000256" key="5">
    <source>
        <dbReference type="ARBA" id="ARBA00022741"/>
    </source>
</evidence>
<feature type="repeat" description="TPR" evidence="8">
    <location>
        <begin position="104"/>
        <end position="137"/>
    </location>
</feature>
<dbReference type="PANTHER" id="PTHR41523:SF8">
    <property type="entry name" value="ETHYLENE RESPONSE SENSOR PROTEIN"/>
    <property type="match status" value="1"/>
</dbReference>
<sequence length="534" mass="61758">MHKAIEITKKTNNLELQSKILENISNIHRLLGNKVKAINYILQAIEINKEFNNRDLEALNYSQLANIYYSDKDYIKAKEYYEKALAIFPKNFQDNSKASLLNYMMLILNTGDTYRILKDYTRAINSFTEVLSLNEATKKNEIIFGYAHGNLGMAQMSIQQTFEAEKNLKLGVHYLKRVGDHLTAEIFRVELGKLRLQEKNEEYAETIFLSAYKRFKSLHAKEQIRDISELLASFYEEIEQLDKALFYERENALYRDSLINKETIKKMEQGKHQIEINEMEHEMDLLRQEAIFRGQTNKINLAIIVVILMFLAYFFVINLRRKKSNAKLQFQKNLIAGREIEKEVLLKELNHRVKNNLQMISSLLNLQSRKLGDHPAVKAIDSGRFRVEAMSLIHQKLYQTELHSEIAIENYIEELVLNLCYSFDAPFTPEFNTRPVMLHIDKAIPMGLIINEFVTNAMKYAFDGIKEPQLKIHLRESDNKVIIKVIDNGVGLNSGKSTGTNFGLNLVDSLVKQLDGNISFEIGRGTTCILVINK</sequence>
<dbReference type="GO" id="GO:0004673">
    <property type="term" value="F:protein histidine kinase activity"/>
    <property type="evidence" value="ECO:0007669"/>
    <property type="project" value="UniProtKB-EC"/>
</dbReference>
<keyword evidence="8" id="KW-0802">TPR repeat</keyword>
<evidence type="ECO:0000256" key="8">
    <source>
        <dbReference type="PROSITE-ProRule" id="PRU00339"/>
    </source>
</evidence>
<dbReference type="InterPro" id="IPR011495">
    <property type="entry name" value="Sig_transdc_His_kin_sub2_dim/P"/>
</dbReference>
<dbReference type="Pfam" id="PF02518">
    <property type="entry name" value="HATPase_c"/>
    <property type="match status" value="1"/>
</dbReference>
<feature type="repeat" description="TPR" evidence="8">
    <location>
        <begin position="58"/>
        <end position="91"/>
    </location>
</feature>
<dbReference type="InterPro" id="IPR019734">
    <property type="entry name" value="TPR_rpt"/>
</dbReference>
<proteinExistence type="predicted"/>
<organism evidence="11 12">
    <name type="scientific">Flammeovirga aprica JL-4</name>
    <dbReference type="NCBI Taxonomy" id="694437"/>
    <lineage>
        <taxon>Bacteria</taxon>
        <taxon>Pseudomonadati</taxon>
        <taxon>Bacteroidota</taxon>
        <taxon>Cytophagia</taxon>
        <taxon>Cytophagales</taxon>
        <taxon>Flammeovirgaceae</taxon>
        <taxon>Flammeovirga</taxon>
    </lineage>
</organism>
<dbReference type="Proteomes" id="UP000576082">
    <property type="component" value="Unassembled WGS sequence"/>
</dbReference>
<evidence type="ECO:0000313" key="11">
    <source>
        <dbReference type="EMBL" id="NME70384.1"/>
    </source>
</evidence>
<comment type="catalytic activity">
    <reaction evidence="1">
        <text>ATP + protein L-histidine = ADP + protein N-phospho-L-histidine.</text>
        <dbReference type="EC" id="2.7.13.3"/>
    </reaction>
</comment>
<dbReference type="Pfam" id="PF07568">
    <property type="entry name" value="HisKA_2"/>
    <property type="match status" value="1"/>
</dbReference>